<feature type="signal peptide" evidence="1">
    <location>
        <begin position="1"/>
        <end position="20"/>
    </location>
</feature>
<evidence type="ECO:0000313" key="2">
    <source>
        <dbReference type="EMBL" id="JAV08003.1"/>
    </source>
</evidence>
<reference evidence="2" key="1">
    <citation type="submission" date="2016-12" db="EMBL/GenBank/DDBJ databases">
        <title>An insight into the sialome and mialome of the sand fly, Nyssomyia neivai.</title>
        <authorList>
            <person name="Sebastian V."/>
            <person name="Goulart T.M."/>
            <person name="Oliveira W."/>
            <person name="Calvo E."/>
            <person name="Oliveira L.F."/>
            <person name="Pinto M.C."/>
            <person name="Rosselino A.M."/>
            <person name="Ribeiro J.M."/>
        </authorList>
    </citation>
    <scope>NUCLEOTIDE SEQUENCE</scope>
</reference>
<evidence type="ECO:0000256" key="1">
    <source>
        <dbReference type="SAM" id="SignalP"/>
    </source>
</evidence>
<accession>A0A1L8DNF5</accession>
<feature type="chain" id="PRO_5012544048" evidence="1">
    <location>
        <begin position="21"/>
        <end position="123"/>
    </location>
</feature>
<sequence length="123" mass="14414">MFFLSVSYKLIYLFFKLTFGLIFSEMQSNNVPYVTHLVPTPLIKPSRCMAHMHIVNFIQHILMSLGAQYQNVSSTNIMTIALNGARLLHNFYTFVAQFSHFLLTQNTINFLRFQLMQFFNTFT</sequence>
<organism evidence="2">
    <name type="scientific">Nyssomyia neivai</name>
    <dbReference type="NCBI Taxonomy" id="330878"/>
    <lineage>
        <taxon>Eukaryota</taxon>
        <taxon>Metazoa</taxon>
        <taxon>Ecdysozoa</taxon>
        <taxon>Arthropoda</taxon>
        <taxon>Hexapoda</taxon>
        <taxon>Insecta</taxon>
        <taxon>Pterygota</taxon>
        <taxon>Neoptera</taxon>
        <taxon>Endopterygota</taxon>
        <taxon>Diptera</taxon>
        <taxon>Nematocera</taxon>
        <taxon>Psychodoidea</taxon>
        <taxon>Psychodidae</taxon>
        <taxon>Nyssomyia</taxon>
    </lineage>
</organism>
<proteinExistence type="predicted"/>
<dbReference type="EMBL" id="GFDF01006081">
    <property type="protein sequence ID" value="JAV08003.1"/>
    <property type="molecule type" value="Transcribed_RNA"/>
</dbReference>
<keyword evidence="1" id="KW-0732">Signal</keyword>
<protein>
    <submittedName>
        <fullName evidence="2">Putative secreted protein</fullName>
    </submittedName>
</protein>
<name>A0A1L8DNF5_9DIPT</name>
<dbReference type="AlphaFoldDB" id="A0A1L8DNF5"/>